<comment type="caution">
    <text evidence="1">The sequence shown here is derived from an EMBL/GenBank/DDBJ whole genome shotgun (WGS) entry which is preliminary data.</text>
</comment>
<dbReference type="AlphaFoldDB" id="A0A833XKR0"/>
<name>A0A833XKR0_JUGRE</name>
<sequence>MSDYSSVVASFITPPAITVTKLSRDNYHVWKAQLIPFFRGQGLFEYLDGTTTTPLKYVDFTNPESHVVFVVPNPLYENWLRQDVIILVVLFSTITETILIQVVSHTTSASVCQALKTSFSSQSQAHVIQLCTDLANARKGALSATDYFM</sequence>
<gene>
    <name evidence="1" type="ORF">F2P56_017159</name>
</gene>
<evidence type="ECO:0000313" key="2">
    <source>
        <dbReference type="Proteomes" id="UP000619265"/>
    </source>
</evidence>
<organism evidence="1 2">
    <name type="scientific">Juglans regia</name>
    <name type="common">English walnut</name>
    <dbReference type="NCBI Taxonomy" id="51240"/>
    <lineage>
        <taxon>Eukaryota</taxon>
        <taxon>Viridiplantae</taxon>
        <taxon>Streptophyta</taxon>
        <taxon>Embryophyta</taxon>
        <taxon>Tracheophyta</taxon>
        <taxon>Spermatophyta</taxon>
        <taxon>Magnoliopsida</taxon>
        <taxon>eudicotyledons</taxon>
        <taxon>Gunneridae</taxon>
        <taxon>Pentapetalae</taxon>
        <taxon>rosids</taxon>
        <taxon>fabids</taxon>
        <taxon>Fagales</taxon>
        <taxon>Juglandaceae</taxon>
        <taxon>Juglans</taxon>
    </lineage>
</organism>
<accession>A0A833XKR0</accession>
<evidence type="ECO:0008006" key="3">
    <source>
        <dbReference type="Google" id="ProtNLM"/>
    </source>
</evidence>
<protein>
    <recommendedName>
        <fullName evidence="3">Retrotransposon Copia-like N-terminal domain-containing protein</fullName>
    </recommendedName>
</protein>
<dbReference type="Proteomes" id="UP000619265">
    <property type="component" value="Unassembled WGS sequence"/>
</dbReference>
<dbReference type="EMBL" id="LIHL02000007">
    <property type="protein sequence ID" value="KAF5467326.1"/>
    <property type="molecule type" value="Genomic_DNA"/>
</dbReference>
<proteinExistence type="predicted"/>
<dbReference type="Gramene" id="Jr07_36850_p1">
    <property type="protein sequence ID" value="cds.Jr07_36850_p1"/>
    <property type="gene ID" value="Jr07_36850"/>
</dbReference>
<evidence type="ECO:0000313" key="1">
    <source>
        <dbReference type="EMBL" id="KAF5467326.1"/>
    </source>
</evidence>
<dbReference type="PANTHER" id="PTHR47481">
    <property type="match status" value="1"/>
</dbReference>
<reference evidence="1" key="2">
    <citation type="submission" date="2020-03" db="EMBL/GenBank/DDBJ databases">
        <title>Walnut 2.0.</title>
        <authorList>
            <person name="Marrano A."/>
            <person name="Britton M."/>
            <person name="Zimin A.V."/>
            <person name="Zaini P.A."/>
            <person name="Workman R."/>
            <person name="Puiu D."/>
            <person name="Bianco L."/>
            <person name="Allen B.J."/>
            <person name="Troggio M."/>
            <person name="Leslie C.A."/>
            <person name="Timp W."/>
            <person name="Dendekar A."/>
            <person name="Salzberg S.L."/>
            <person name="Neale D.B."/>
        </authorList>
    </citation>
    <scope>NUCLEOTIDE SEQUENCE</scope>
    <source>
        <tissue evidence="1">Leaves</tissue>
    </source>
</reference>
<reference evidence="1" key="1">
    <citation type="submission" date="2015-10" db="EMBL/GenBank/DDBJ databases">
        <authorList>
            <person name="Martinez-Garcia P.J."/>
            <person name="Crepeau M.W."/>
            <person name="Puiu D."/>
            <person name="Gonzalez-Ibeas D."/>
            <person name="Whalen J."/>
            <person name="Stevens K."/>
            <person name="Paul R."/>
            <person name="Butterfield T."/>
            <person name="Britton M."/>
            <person name="Reagan R."/>
            <person name="Chakraborty S."/>
            <person name="Walawage S.L."/>
            <person name="Vasquez-Gross H.A."/>
            <person name="Cardeno C."/>
            <person name="Famula R."/>
            <person name="Pratt K."/>
            <person name="Kuruganti S."/>
            <person name="Aradhya M.K."/>
            <person name="Leslie C.A."/>
            <person name="Dandekar A.M."/>
            <person name="Salzberg S.L."/>
            <person name="Wegrzyn J.L."/>
            <person name="Langley C.H."/>
            <person name="Neale D.B."/>
        </authorList>
    </citation>
    <scope>NUCLEOTIDE SEQUENCE</scope>
    <source>
        <tissue evidence="1">Leaves</tissue>
    </source>
</reference>
<dbReference type="PANTHER" id="PTHR47481:SF10">
    <property type="entry name" value="COPIA-LIKE POLYPROTEIN_RETROTRANSPOSON"/>
    <property type="match status" value="1"/>
</dbReference>